<keyword evidence="3" id="KW-1185">Reference proteome</keyword>
<evidence type="ECO:0000313" key="2">
    <source>
        <dbReference type="EMBL" id="ADI03682.1"/>
    </source>
</evidence>
<proteinExistence type="predicted"/>
<sequence>MDFEIRDRSVNRGRRALTEERRVYLQLMQQGVSHREACRIVGLNYRTGKRWRNGRAPSGKDVGASPITTVAPPPGP</sequence>
<organism evidence="2 3">
    <name type="scientific">Streptomyces bingchenggensis (strain BCW-1)</name>
    <dbReference type="NCBI Taxonomy" id="749414"/>
    <lineage>
        <taxon>Bacteria</taxon>
        <taxon>Bacillati</taxon>
        <taxon>Actinomycetota</taxon>
        <taxon>Actinomycetes</taxon>
        <taxon>Kitasatosporales</taxon>
        <taxon>Streptomycetaceae</taxon>
        <taxon>Streptomyces</taxon>
    </lineage>
</organism>
<accession>D7C0J1</accession>
<evidence type="ECO:0000313" key="3">
    <source>
        <dbReference type="Proteomes" id="UP000000377"/>
    </source>
</evidence>
<feature type="region of interest" description="Disordered" evidence="1">
    <location>
        <begin position="49"/>
        <end position="76"/>
    </location>
</feature>
<gene>
    <name evidence="2" type="ordered locus">SBI_00561</name>
</gene>
<protein>
    <submittedName>
        <fullName evidence="2">Putative transposase</fullName>
    </submittedName>
</protein>
<reference evidence="2 3" key="1">
    <citation type="journal article" date="2010" name="J. Bacteriol.">
        <title>Genome sequence of the milbemycin-producing bacterium Streptomyces bingchenggensis.</title>
        <authorList>
            <person name="Wang X.J."/>
            <person name="Yan Y.J."/>
            <person name="Zhang B."/>
            <person name="An J."/>
            <person name="Wang J.J."/>
            <person name="Tian J."/>
            <person name="Jiang L."/>
            <person name="Chen Y.H."/>
            <person name="Huang S.X."/>
            <person name="Yin M."/>
            <person name="Zhang J."/>
            <person name="Gao A.L."/>
            <person name="Liu C.X."/>
            <person name="Zhu Z.X."/>
            <person name="Xiang W.S."/>
        </authorList>
    </citation>
    <scope>NUCLEOTIDE SEQUENCE [LARGE SCALE GENOMIC DNA]</scope>
    <source>
        <strain evidence="2 3">BCW-1</strain>
    </source>
</reference>
<dbReference type="AlphaFoldDB" id="D7C0J1"/>
<dbReference type="EMBL" id="CP002047">
    <property type="protein sequence ID" value="ADI03682.1"/>
    <property type="molecule type" value="Genomic_DNA"/>
</dbReference>
<dbReference type="Proteomes" id="UP000000377">
    <property type="component" value="Chromosome"/>
</dbReference>
<dbReference type="STRING" id="749414.SBI_00561"/>
<dbReference type="HOGENOM" id="CLU_198645_0_0_11"/>
<name>D7C0J1_STRBB</name>
<dbReference type="PATRIC" id="fig|749414.3.peg.576"/>
<evidence type="ECO:0000256" key="1">
    <source>
        <dbReference type="SAM" id="MobiDB-lite"/>
    </source>
</evidence>
<dbReference type="KEGG" id="sbh:SBI_00561"/>